<comment type="caution">
    <text evidence="1">The sequence shown here is derived from an EMBL/GenBank/DDBJ whole genome shotgun (WGS) entry which is preliminary data.</text>
</comment>
<accession>A0AAE0FLG8</accession>
<sequence length="998" mass="113478">MRNAIFVAGNDGHHIRGGRLVGHVMMFDTKLGMNDMRKLYNNYDRSRGMRPELAQHLVFWYPMDSNWWQDHSGNDLHLTEYVATAYHGWGPSPATYNFLDFLNSDYIKRVTLPGELSDYHTMTKSTVHMSYNAPTANVDWTSNNTCNFHFWGRVGYENDGGFGHNGGCSWGHVESLRPREPEYVTWLTPYTQQAKLAADMVPNVDGALNTRGIKFFADPVNSTWYMLAGCKTFTSCEAREGLDGNVDGGNYLQLHMVQKLPYILDRGTFTVAFWAMLRTNATSNQQTSITFSYSNGCFAKHPHHGGYWSLICGGGGFIVITFGMCREKTFDDGVTPPITNRDLCFTIAAFGGSGGATGRMGNHDLPTWMNTNYPDDHTWTDFVVRDTGALTGGQDRAQMVVITLERYSIGRVYIGGEDPNNPTLRDAHVTQCARGACVNRNRDVADYLRRLGQDPVIGIGRSIERLQGNVAINHFVMFDRALPESEIVAMYNKGAGSELTSAQAASLVTWLPLQYHHYQDLMSPHAHVIEYRLKTLNLDGFETRFENACDYDKCDSNRCGDQWRKINWPDMYRGYTHGWNNYNQPNYHHEGIKPGDEFGDTDRFIKVDDPRLPYSLHAGPTFVNARRINRTFDQDTLYGGGRESVSMPPPPSPPPLPPFAGAFPHIEFSAHKQRSNMYFPGHYDKGTIQKVNGVDAMRDKVSNYLRTSEPSAALRGTMNEIGELTVAYWLPLYNNDKDTWHNKHDFGLITTAGRRALRIEVQNYNHDACQHRHYLTVQVDENRFQHQFWGCSGSSCTCGMSYNDREYMALVVVTFYNEMQSMDFYFGNMATKGDAVKVNTYTATAYPYMGVRDPLHVVFGMYADPLANSDQYRFHANGRMPFTNALILDRKVSLSEVNLLLGDGFGGPLPRQFYAHVLHWWPMTKSWWEDVGPYRSHLAEYYLPYVSGDSSTNHYWDAPAFVDELGRDLTTFTRNEPGNASEFFLQYDNTTNKDQLRW</sequence>
<reference evidence="1 2" key="1">
    <citation type="journal article" date="2015" name="Genome Biol. Evol.">
        <title>Comparative Genomics of a Bacterivorous Green Alga Reveals Evolutionary Causalities and Consequences of Phago-Mixotrophic Mode of Nutrition.</title>
        <authorList>
            <person name="Burns J.A."/>
            <person name="Paasch A."/>
            <person name="Narechania A."/>
            <person name="Kim E."/>
        </authorList>
    </citation>
    <scope>NUCLEOTIDE SEQUENCE [LARGE SCALE GENOMIC DNA]</scope>
    <source>
        <strain evidence="1 2">PLY_AMNH</strain>
    </source>
</reference>
<name>A0AAE0FLG8_9CHLO</name>
<evidence type="ECO:0000313" key="1">
    <source>
        <dbReference type="EMBL" id="KAK3261899.1"/>
    </source>
</evidence>
<keyword evidence="2" id="KW-1185">Reference proteome</keyword>
<evidence type="ECO:0000313" key="2">
    <source>
        <dbReference type="Proteomes" id="UP001190700"/>
    </source>
</evidence>
<gene>
    <name evidence="1" type="ORF">CYMTET_29221</name>
</gene>
<proteinExistence type="predicted"/>
<organism evidence="1 2">
    <name type="scientific">Cymbomonas tetramitiformis</name>
    <dbReference type="NCBI Taxonomy" id="36881"/>
    <lineage>
        <taxon>Eukaryota</taxon>
        <taxon>Viridiplantae</taxon>
        <taxon>Chlorophyta</taxon>
        <taxon>Pyramimonadophyceae</taxon>
        <taxon>Pyramimonadales</taxon>
        <taxon>Pyramimonadaceae</taxon>
        <taxon>Cymbomonas</taxon>
    </lineage>
</organism>
<dbReference type="Proteomes" id="UP001190700">
    <property type="component" value="Unassembled WGS sequence"/>
</dbReference>
<dbReference type="AlphaFoldDB" id="A0AAE0FLG8"/>
<dbReference type="EMBL" id="LGRX02016574">
    <property type="protein sequence ID" value="KAK3261899.1"/>
    <property type="molecule type" value="Genomic_DNA"/>
</dbReference>
<protein>
    <submittedName>
        <fullName evidence="1">Uncharacterized protein</fullName>
    </submittedName>
</protein>